<dbReference type="AlphaFoldDB" id="A0A4R2PGE6"/>
<dbReference type="OrthoDB" id="9801651at2"/>
<protein>
    <recommendedName>
        <fullName evidence="2">histidine kinase</fullName>
        <ecNumber evidence="2">2.7.13.3</ecNumber>
    </recommendedName>
</protein>
<dbReference type="Pfam" id="PF00512">
    <property type="entry name" value="HisKA"/>
    <property type="match status" value="1"/>
</dbReference>
<gene>
    <name evidence="8" type="ORF">EV659_10555</name>
</gene>
<keyword evidence="9" id="KW-1185">Reference proteome</keyword>
<dbReference type="InterPro" id="IPR005467">
    <property type="entry name" value="His_kinase_dom"/>
</dbReference>
<feature type="domain" description="Histidine kinase" evidence="7">
    <location>
        <begin position="329"/>
        <end position="541"/>
    </location>
</feature>
<dbReference type="CDD" id="cd00082">
    <property type="entry name" value="HisKA"/>
    <property type="match status" value="1"/>
</dbReference>
<keyword evidence="5" id="KW-0902">Two-component regulatory system</keyword>
<dbReference type="SUPFAM" id="SSF55874">
    <property type="entry name" value="ATPase domain of HSP90 chaperone/DNA topoisomerase II/histidine kinase"/>
    <property type="match status" value="1"/>
</dbReference>
<evidence type="ECO:0000256" key="2">
    <source>
        <dbReference type="ARBA" id="ARBA00012438"/>
    </source>
</evidence>
<evidence type="ECO:0000256" key="6">
    <source>
        <dbReference type="SAM" id="Phobius"/>
    </source>
</evidence>
<sequence length="609" mass="64649">MLTRAILRLGSGLRARWTGNRPELGDLADMLRNRQFIHLVEQIPLFSLANAINACLLLWLLWGRVPAEPLALWALAIVGVSGHQLWLYVRNRHKALPLVITARPLNRAMVWSLVIGAIWGLGVAFLFPAGDLAGQLMLILFLGGTCAGVVALAAPLPMVTNAFLVTALGPVFVRLVSEPGSTHLPITAALLVFTAGLVLAARSGFETFVQMIRATDRAQTAHSNLVDALECSSKAFAVYDRQGRTVVRNRLHRQFFPGDPVAPAPFEGSRCRAHGPGRWLQSSVRRTSRGGIVEVHGDVTQLKDSEAALREARDAAAAASQLKSHFLSLMSHELRTPLNAIIGFAEVLRDRARGGMPDDQTGEFADLIVDNGRSLLTMVNDVLELSRVRAGAFEGREETVEMHRMVARAIDGAARPGPGVEVAPVDVADDLLVRVDRRALRTVLDKLLERAVIACGASGRVTVVGGLVESGPDTGGLWLTVDDTGAAPTAEEAAAAQTLDGVGLADVARDLARTGGPRGPVGPVGPVGTGGAADLDLDDRHRAGALHIGLSLAAALMAHHGGRLTLTAADRGGARAHLVFPAERVRRRPADAAAADGGRPVPTVVTFRF</sequence>
<feature type="transmembrane region" description="Helical" evidence="6">
    <location>
        <begin position="70"/>
        <end position="89"/>
    </location>
</feature>
<dbReference type="InterPro" id="IPR036097">
    <property type="entry name" value="HisK_dim/P_sf"/>
</dbReference>
<evidence type="ECO:0000313" key="8">
    <source>
        <dbReference type="EMBL" id="TCP34429.1"/>
    </source>
</evidence>
<keyword evidence="6" id="KW-0812">Transmembrane</keyword>
<keyword evidence="6" id="KW-1133">Transmembrane helix</keyword>
<dbReference type="InParanoid" id="A0A4R2PGE6"/>
<dbReference type="SMART" id="SM00388">
    <property type="entry name" value="HisKA"/>
    <property type="match status" value="1"/>
</dbReference>
<dbReference type="Proteomes" id="UP000295399">
    <property type="component" value="Unassembled WGS sequence"/>
</dbReference>
<reference evidence="8 9" key="1">
    <citation type="submission" date="2019-03" db="EMBL/GenBank/DDBJ databases">
        <title>Genomic Encyclopedia of Type Strains, Phase IV (KMG-IV): sequencing the most valuable type-strain genomes for metagenomic binning, comparative biology and taxonomic classification.</title>
        <authorList>
            <person name="Goeker M."/>
        </authorList>
    </citation>
    <scope>NUCLEOTIDE SEQUENCE [LARGE SCALE GENOMIC DNA]</scope>
    <source>
        <strain evidence="8 9">DSM 2132</strain>
    </source>
</reference>
<dbReference type="RefSeq" id="WP_132708365.1">
    <property type="nucleotide sequence ID" value="NZ_JACIGF010000005.1"/>
</dbReference>
<dbReference type="EC" id="2.7.13.3" evidence="2"/>
<dbReference type="PANTHER" id="PTHR43711:SF31">
    <property type="entry name" value="HISTIDINE KINASE"/>
    <property type="match status" value="1"/>
</dbReference>
<name>A0A4R2PGE6_RHOSA</name>
<evidence type="ECO:0000256" key="3">
    <source>
        <dbReference type="ARBA" id="ARBA00022679"/>
    </source>
</evidence>
<keyword evidence="6" id="KW-0472">Membrane</keyword>
<dbReference type="Gene3D" id="3.30.565.10">
    <property type="entry name" value="Histidine kinase-like ATPase, C-terminal domain"/>
    <property type="match status" value="1"/>
</dbReference>
<organism evidence="8 9">
    <name type="scientific">Rhodothalassium salexigens DSM 2132</name>
    <dbReference type="NCBI Taxonomy" id="1188247"/>
    <lineage>
        <taxon>Bacteria</taxon>
        <taxon>Pseudomonadati</taxon>
        <taxon>Pseudomonadota</taxon>
        <taxon>Alphaproteobacteria</taxon>
        <taxon>Rhodothalassiales</taxon>
        <taxon>Rhodothalassiaceae</taxon>
        <taxon>Rhodothalassium</taxon>
    </lineage>
</organism>
<comment type="catalytic activity">
    <reaction evidence="1">
        <text>ATP + protein L-histidine = ADP + protein N-phospho-L-histidine.</text>
        <dbReference type="EC" id="2.7.13.3"/>
    </reaction>
</comment>
<feature type="transmembrane region" description="Helical" evidence="6">
    <location>
        <begin position="110"/>
        <end position="127"/>
    </location>
</feature>
<dbReference type="PANTHER" id="PTHR43711">
    <property type="entry name" value="TWO-COMPONENT HISTIDINE KINASE"/>
    <property type="match status" value="1"/>
</dbReference>
<evidence type="ECO:0000256" key="4">
    <source>
        <dbReference type="ARBA" id="ARBA00022777"/>
    </source>
</evidence>
<evidence type="ECO:0000259" key="7">
    <source>
        <dbReference type="PROSITE" id="PS50109"/>
    </source>
</evidence>
<keyword evidence="4 8" id="KW-0418">Kinase</keyword>
<comment type="caution">
    <text evidence="8">The sequence shown here is derived from an EMBL/GenBank/DDBJ whole genome shotgun (WGS) entry which is preliminary data.</text>
</comment>
<dbReference type="SMART" id="SM00387">
    <property type="entry name" value="HATPase_c"/>
    <property type="match status" value="1"/>
</dbReference>
<dbReference type="SUPFAM" id="SSF47384">
    <property type="entry name" value="Homodimeric domain of signal transducing histidine kinase"/>
    <property type="match status" value="1"/>
</dbReference>
<evidence type="ECO:0000256" key="1">
    <source>
        <dbReference type="ARBA" id="ARBA00000085"/>
    </source>
</evidence>
<feature type="transmembrane region" description="Helical" evidence="6">
    <location>
        <begin position="43"/>
        <end position="64"/>
    </location>
</feature>
<evidence type="ECO:0000256" key="5">
    <source>
        <dbReference type="ARBA" id="ARBA00023012"/>
    </source>
</evidence>
<dbReference type="InterPro" id="IPR050736">
    <property type="entry name" value="Sensor_HK_Regulatory"/>
</dbReference>
<accession>A0A4R2PGE6</accession>
<dbReference type="GO" id="GO:0000155">
    <property type="term" value="F:phosphorelay sensor kinase activity"/>
    <property type="evidence" value="ECO:0007669"/>
    <property type="project" value="InterPro"/>
</dbReference>
<dbReference type="PROSITE" id="PS50109">
    <property type="entry name" value="HIS_KIN"/>
    <property type="match status" value="1"/>
</dbReference>
<dbReference type="InterPro" id="IPR003594">
    <property type="entry name" value="HATPase_dom"/>
</dbReference>
<dbReference type="InterPro" id="IPR003661">
    <property type="entry name" value="HisK_dim/P_dom"/>
</dbReference>
<evidence type="ECO:0000313" key="9">
    <source>
        <dbReference type="Proteomes" id="UP000295399"/>
    </source>
</evidence>
<keyword evidence="3" id="KW-0808">Transferase</keyword>
<dbReference type="InterPro" id="IPR036890">
    <property type="entry name" value="HATPase_C_sf"/>
</dbReference>
<proteinExistence type="predicted"/>
<feature type="transmembrane region" description="Helical" evidence="6">
    <location>
        <begin position="183"/>
        <end position="201"/>
    </location>
</feature>
<feature type="transmembrane region" description="Helical" evidence="6">
    <location>
        <begin position="133"/>
        <end position="152"/>
    </location>
</feature>
<dbReference type="EMBL" id="SLXO01000005">
    <property type="protein sequence ID" value="TCP34429.1"/>
    <property type="molecule type" value="Genomic_DNA"/>
</dbReference>
<dbReference type="Gene3D" id="1.10.287.130">
    <property type="match status" value="1"/>
</dbReference>